<dbReference type="SUPFAM" id="SSF56954">
    <property type="entry name" value="Outer membrane efflux proteins (OEP)"/>
    <property type="match status" value="1"/>
</dbReference>
<dbReference type="InterPro" id="IPR028351">
    <property type="entry name" value="CyaE"/>
</dbReference>
<dbReference type="InterPro" id="IPR003423">
    <property type="entry name" value="OMP_efflux"/>
</dbReference>
<evidence type="ECO:0000256" key="4">
    <source>
        <dbReference type="ARBA" id="ARBA00022452"/>
    </source>
</evidence>
<dbReference type="Pfam" id="PF02321">
    <property type="entry name" value="OEP"/>
    <property type="match status" value="2"/>
</dbReference>
<evidence type="ECO:0000256" key="6">
    <source>
        <dbReference type="ARBA" id="ARBA00023136"/>
    </source>
</evidence>
<evidence type="ECO:0000256" key="7">
    <source>
        <dbReference type="ARBA" id="ARBA00023237"/>
    </source>
</evidence>
<dbReference type="PANTHER" id="PTHR30026:SF20">
    <property type="entry name" value="OUTER MEMBRANE PROTEIN TOLC"/>
    <property type="match status" value="1"/>
</dbReference>
<organism evidence="8 9">
    <name type="scientific">bacterium (Candidatus Ratteibacteria) CG01_land_8_20_14_3_00_40_19</name>
    <dbReference type="NCBI Taxonomy" id="2014290"/>
    <lineage>
        <taxon>Bacteria</taxon>
        <taxon>Candidatus Ratteibacteria</taxon>
    </lineage>
</organism>
<keyword evidence="5" id="KW-0812">Transmembrane</keyword>
<keyword evidence="3" id="KW-0813">Transport</keyword>
<dbReference type="GO" id="GO:0015562">
    <property type="term" value="F:efflux transmembrane transporter activity"/>
    <property type="evidence" value="ECO:0007669"/>
    <property type="project" value="InterPro"/>
</dbReference>
<comment type="subcellular location">
    <subcellularLocation>
        <location evidence="1">Cell outer membrane</location>
    </subcellularLocation>
</comment>
<dbReference type="PIRSF" id="PIRSF001892">
    <property type="entry name" value="CyaE"/>
    <property type="match status" value="1"/>
</dbReference>
<protein>
    <recommendedName>
        <fullName evidence="10">TolC family protein</fullName>
    </recommendedName>
</protein>
<comment type="caution">
    <text evidence="8">The sequence shown here is derived from an EMBL/GenBank/DDBJ whole genome shotgun (WGS) entry which is preliminary data.</text>
</comment>
<keyword evidence="4" id="KW-1134">Transmembrane beta strand</keyword>
<dbReference type="Gene3D" id="1.20.1600.10">
    <property type="entry name" value="Outer membrane efflux proteins (OEP)"/>
    <property type="match status" value="1"/>
</dbReference>
<proteinExistence type="inferred from homology"/>
<evidence type="ECO:0000313" key="9">
    <source>
        <dbReference type="Proteomes" id="UP000228886"/>
    </source>
</evidence>
<dbReference type="GO" id="GO:1990281">
    <property type="term" value="C:efflux pump complex"/>
    <property type="evidence" value="ECO:0007669"/>
    <property type="project" value="TreeGrafter"/>
</dbReference>
<name>A0A2M7E9I4_9BACT</name>
<dbReference type="GO" id="GO:0009279">
    <property type="term" value="C:cell outer membrane"/>
    <property type="evidence" value="ECO:0007669"/>
    <property type="project" value="UniProtKB-SubCell"/>
</dbReference>
<reference evidence="9" key="1">
    <citation type="submission" date="2017-09" db="EMBL/GenBank/DDBJ databases">
        <title>Depth-based differentiation of microbial function through sediment-hosted aquifers and enrichment of novel symbionts in the deep terrestrial subsurface.</title>
        <authorList>
            <person name="Probst A.J."/>
            <person name="Ladd B."/>
            <person name="Jarett J.K."/>
            <person name="Geller-Mcgrath D.E."/>
            <person name="Sieber C.M.K."/>
            <person name="Emerson J.B."/>
            <person name="Anantharaman K."/>
            <person name="Thomas B.C."/>
            <person name="Malmstrom R."/>
            <person name="Stieglmeier M."/>
            <person name="Klingl A."/>
            <person name="Woyke T."/>
            <person name="Ryan C.M."/>
            <person name="Banfield J.F."/>
        </authorList>
    </citation>
    <scope>NUCLEOTIDE SEQUENCE [LARGE SCALE GENOMIC DNA]</scope>
</reference>
<dbReference type="AlphaFoldDB" id="A0A2M7E9I4"/>
<dbReference type="EMBL" id="PETL01000123">
    <property type="protein sequence ID" value="PIV64379.1"/>
    <property type="molecule type" value="Genomic_DNA"/>
</dbReference>
<dbReference type="Proteomes" id="UP000228886">
    <property type="component" value="Unassembled WGS sequence"/>
</dbReference>
<evidence type="ECO:0000313" key="8">
    <source>
        <dbReference type="EMBL" id="PIV64379.1"/>
    </source>
</evidence>
<evidence type="ECO:0000256" key="1">
    <source>
        <dbReference type="ARBA" id="ARBA00004442"/>
    </source>
</evidence>
<evidence type="ECO:0000256" key="3">
    <source>
        <dbReference type="ARBA" id="ARBA00022448"/>
    </source>
</evidence>
<dbReference type="InterPro" id="IPR051906">
    <property type="entry name" value="TolC-like"/>
</dbReference>
<evidence type="ECO:0000256" key="5">
    <source>
        <dbReference type="ARBA" id="ARBA00022692"/>
    </source>
</evidence>
<evidence type="ECO:0008006" key="10">
    <source>
        <dbReference type="Google" id="ProtNLM"/>
    </source>
</evidence>
<dbReference type="PANTHER" id="PTHR30026">
    <property type="entry name" value="OUTER MEMBRANE PROTEIN TOLC"/>
    <property type="match status" value="1"/>
</dbReference>
<dbReference type="GO" id="GO:0015288">
    <property type="term" value="F:porin activity"/>
    <property type="evidence" value="ECO:0007669"/>
    <property type="project" value="TreeGrafter"/>
</dbReference>
<comment type="similarity">
    <text evidence="2">Belongs to the outer membrane factor (OMF) (TC 1.B.17) family.</text>
</comment>
<keyword evidence="6" id="KW-0472">Membrane</keyword>
<sequence length="400" mass="45363">MKDALKIGFKNSPELAQTEKRLEQAEFDIAINRAAFYPNISLEGGYNLSRLHNSPQWNPDYHRATLGIDWTLYDYGRSFLNLKTAKSKKYALEEDYRKTHQNKSLEIVSAFLSVLKNKELVALSEKRLGRAKKYYQLAQAKLEVGIVSYADLLKSKVEVKSAESNLISASNALSLSQIELKNLLGLKEGEEYQLDSKIEFSFLLVSLEESLSEALSKRPEIKEEKEEEIQAEYAYQLTKKDYFPSLSLKGNYDYYLNRNLSGYSDTNDWSVYLAVTIPIFDGGVKHSHLKQAKLDQEKLSFSKEKLTRDIHGEVSSAFFNLQNLEKLIGVQEEEVTAATESLRLATGRYQEGVGSILEVVDAQIELVSAETDKVNTFFDGQLARANLILSLGKDIEDYLK</sequence>
<gene>
    <name evidence="8" type="ORF">COS11_02490</name>
</gene>
<evidence type="ECO:0000256" key="2">
    <source>
        <dbReference type="ARBA" id="ARBA00007613"/>
    </source>
</evidence>
<keyword evidence="7" id="KW-0998">Cell outer membrane</keyword>
<accession>A0A2M7E9I4</accession>